<dbReference type="GO" id="GO:0000175">
    <property type="term" value="F:3'-5'-RNA exonuclease activity"/>
    <property type="evidence" value="ECO:0007669"/>
    <property type="project" value="TreeGrafter"/>
</dbReference>
<dbReference type="EMBL" id="CASHTH010004314">
    <property type="protein sequence ID" value="CAI8055951.1"/>
    <property type="molecule type" value="Genomic_DNA"/>
</dbReference>
<dbReference type="PANTHER" id="PTHR23355:SF9">
    <property type="entry name" value="DIS3-LIKE EXONUCLEASE 2"/>
    <property type="match status" value="1"/>
</dbReference>
<dbReference type="PANTHER" id="PTHR23355">
    <property type="entry name" value="RIBONUCLEASE"/>
    <property type="match status" value="1"/>
</dbReference>
<dbReference type="Pfam" id="PF17877">
    <property type="entry name" value="Dis3l2_C_term"/>
    <property type="match status" value="1"/>
</dbReference>
<evidence type="ECO:0000256" key="5">
    <source>
        <dbReference type="ARBA" id="ARBA00022723"/>
    </source>
</evidence>
<evidence type="ECO:0000313" key="12">
    <source>
        <dbReference type="Proteomes" id="UP001174909"/>
    </source>
</evidence>
<comment type="similarity">
    <text evidence="2">Belongs to the RNR ribonuclease family.</text>
</comment>
<feature type="domain" description="RNB" evidence="10">
    <location>
        <begin position="153"/>
        <end position="481"/>
    </location>
</feature>
<sequence>MDPPFEDYLDKEAVQRGLKLKKLIQGVLRINQRKYEDAYVDDPEGGGDYYVSGVHRRNRALDGDVVVLEVLPPDKWLSISKAETASATDGPTDGPCSTATLVDRLYNVPDSMKVGREGEEEVEGEAHRRYQRELMKYRRTTKVVYIVEKGHSRSFAGHLKAFDKDKGLALLSPKDSKIPRVVIPIADCPPDYVQEHQKYKNTLFIGRILSWERDSPFARGELMRSVGEAGEIEPETESFLVENDIEFGEFLPEALECLPRQTPWTIPQEEVGRRRDFRKECVFTIDPETARLAKGLKGQRESKGTLRLNQPKLKFTLNKETGLPSGCDVYVQRESNRLIEEFMLLANMAVAHKIWRTFRDRALLRRHPSPKEKSAQFLVQKFASLGIPLDVSTAASIQSSLDQYLGTTSDEETNSMQKMVLVSNCSKIMELARYFCTGTVEKEAEFKHYALNVPRYTHFTSPIRRYADIVVHRQLTSSLGEGPDFTMIMEEVESQAHHCNKKKKSAKTVEELSMQMFFAIFIKECGGIRGRGIVVQVLDKAIDVLVQDYGVIKRVYCEYLVLEKYEAHQKKGESAVCSITLEWPGEGGGPTIKQDLSTMSVVDVELTSGQKPLQFDAKILRPPQPVLEST</sequence>
<dbReference type="GO" id="GO:0006402">
    <property type="term" value="P:mRNA catabolic process"/>
    <property type="evidence" value="ECO:0007669"/>
    <property type="project" value="TreeGrafter"/>
</dbReference>
<dbReference type="FunFam" id="2.40.50.700:FF:000003">
    <property type="entry name" value="DIS3-like exonuclease 2"/>
    <property type="match status" value="1"/>
</dbReference>
<keyword evidence="9" id="KW-0694">RNA-binding</keyword>
<dbReference type="InterPro" id="IPR022966">
    <property type="entry name" value="RNase_II/R_CS"/>
</dbReference>
<comment type="subcellular location">
    <subcellularLocation>
        <location evidence="1">Cytoplasm</location>
    </subcellularLocation>
</comment>
<evidence type="ECO:0000313" key="11">
    <source>
        <dbReference type="EMBL" id="CAI8055951.1"/>
    </source>
</evidence>
<evidence type="ECO:0000256" key="8">
    <source>
        <dbReference type="ARBA" id="ARBA00022842"/>
    </source>
</evidence>
<name>A0AA35TYE5_GEOBA</name>
<dbReference type="Pfam" id="PF00773">
    <property type="entry name" value="RNB"/>
    <property type="match status" value="1"/>
</dbReference>
<dbReference type="Gene3D" id="2.40.50.140">
    <property type="entry name" value="Nucleic acid-binding proteins"/>
    <property type="match status" value="1"/>
</dbReference>
<evidence type="ECO:0000259" key="10">
    <source>
        <dbReference type="SMART" id="SM00955"/>
    </source>
</evidence>
<evidence type="ECO:0000256" key="9">
    <source>
        <dbReference type="ARBA" id="ARBA00022884"/>
    </source>
</evidence>
<dbReference type="InterPro" id="IPR041505">
    <property type="entry name" value="Dis3_CSD2"/>
</dbReference>
<gene>
    <name evidence="11" type="ORF">GBAR_LOCUS30494</name>
</gene>
<proteinExistence type="inferred from homology"/>
<dbReference type="AlphaFoldDB" id="A0AA35TYE5"/>
<dbReference type="InterPro" id="IPR033771">
    <property type="entry name" value="Rrp44_CSD1"/>
</dbReference>
<reference evidence="11" key="1">
    <citation type="submission" date="2023-03" db="EMBL/GenBank/DDBJ databases">
        <authorList>
            <person name="Steffen K."/>
            <person name="Cardenas P."/>
        </authorList>
    </citation>
    <scope>NUCLEOTIDE SEQUENCE</scope>
</reference>
<dbReference type="InterPro" id="IPR001900">
    <property type="entry name" value="RNase_II/R"/>
</dbReference>
<keyword evidence="8" id="KW-0460">Magnesium</keyword>
<keyword evidence="4" id="KW-0540">Nuclease</keyword>
<keyword evidence="3" id="KW-0963">Cytoplasm</keyword>
<keyword evidence="7 11" id="KW-0269">Exonuclease</keyword>
<dbReference type="SUPFAM" id="SSF50249">
    <property type="entry name" value="Nucleic acid-binding proteins"/>
    <property type="match status" value="2"/>
</dbReference>
<dbReference type="GO" id="GO:0008266">
    <property type="term" value="F:poly(U) RNA binding"/>
    <property type="evidence" value="ECO:0007669"/>
    <property type="project" value="UniProtKB-ARBA"/>
</dbReference>
<evidence type="ECO:0000256" key="2">
    <source>
        <dbReference type="ARBA" id="ARBA00005785"/>
    </source>
</evidence>
<keyword evidence="5" id="KW-0479">Metal-binding</keyword>
<dbReference type="InterPro" id="IPR041093">
    <property type="entry name" value="Dis3l2-like_C"/>
</dbReference>
<organism evidence="11 12">
    <name type="scientific">Geodia barretti</name>
    <name type="common">Barrett's horny sponge</name>
    <dbReference type="NCBI Taxonomy" id="519541"/>
    <lineage>
        <taxon>Eukaryota</taxon>
        <taxon>Metazoa</taxon>
        <taxon>Porifera</taxon>
        <taxon>Demospongiae</taxon>
        <taxon>Heteroscleromorpha</taxon>
        <taxon>Tetractinellida</taxon>
        <taxon>Astrophorina</taxon>
        <taxon>Geodiidae</taxon>
        <taxon>Geodia</taxon>
    </lineage>
</organism>
<dbReference type="Pfam" id="PF17216">
    <property type="entry name" value="Rrp44_CSD1"/>
    <property type="match status" value="1"/>
</dbReference>
<dbReference type="InterPro" id="IPR012340">
    <property type="entry name" value="NA-bd_OB-fold"/>
</dbReference>
<dbReference type="Gene3D" id="2.40.50.690">
    <property type="match status" value="1"/>
</dbReference>
<dbReference type="PROSITE" id="PS01175">
    <property type="entry name" value="RIBONUCLEASE_II"/>
    <property type="match status" value="1"/>
</dbReference>
<keyword evidence="6" id="KW-0378">Hydrolase</keyword>
<evidence type="ECO:0000256" key="1">
    <source>
        <dbReference type="ARBA" id="ARBA00004496"/>
    </source>
</evidence>
<accession>A0AA35TYE5</accession>
<dbReference type="SMART" id="SM00955">
    <property type="entry name" value="RNB"/>
    <property type="match status" value="1"/>
</dbReference>
<dbReference type="GO" id="GO:0010587">
    <property type="term" value="P:miRNA catabolic process"/>
    <property type="evidence" value="ECO:0007669"/>
    <property type="project" value="TreeGrafter"/>
</dbReference>
<evidence type="ECO:0000256" key="6">
    <source>
        <dbReference type="ARBA" id="ARBA00022801"/>
    </source>
</evidence>
<dbReference type="Proteomes" id="UP001174909">
    <property type="component" value="Unassembled WGS sequence"/>
</dbReference>
<protein>
    <submittedName>
        <fullName evidence="11">DIS3-like exonuclease 2</fullName>
    </submittedName>
</protein>
<evidence type="ECO:0000256" key="4">
    <source>
        <dbReference type="ARBA" id="ARBA00022722"/>
    </source>
</evidence>
<dbReference type="GO" id="GO:0000932">
    <property type="term" value="C:P-body"/>
    <property type="evidence" value="ECO:0007669"/>
    <property type="project" value="TreeGrafter"/>
</dbReference>
<dbReference type="Gene3D" id="2.40.50.700">
    <property type="match status" value="1"/>
</dbReference>
<evidence type="ECO:0000256" key="3">
    <source>
        <dbReference type="ARBA" id="ARBA00022490"/>
    </source>
</evidence>
<dbReference type="InterPro" id="IPR050180">
    <property type="entry name" value="RNR_Ribonuclease"/>
</dbReference>
<comment type="caution">
    <text evidence="11">The sequence shown here is derived from an EMBL/GenBank/DDBJ whole genome shotgun (WGS) entry which is preliminary data.</text>
</comment>
<keyword evidence="12" id="KW-1185">Reference proteome</keyword>
<dbReference type="Pfam" id="PF17849">
    <property type="entry name" value="OB_Dis3"/>
    <property type="match status" value="1"/>
</dbReference>
<evidence type="ECO:0000256" key="7">
    <source>
        <dbReference type="ARBA" id="ARBA00022839"/>
    </source>
</evidence>
<dbReference type="GO" id="GO:0046872">
    <property type="term" value="F:metal ion binding"/>
    <property type="evidence" value="ECO:0007669"/>
    <property type="project" value="UniProtKB-KW"/>
</dbReference>